<dbReference type="Proteomes" id="UP001162483">
    <property type="component" value="Unassembled WGS sequence"/>
</dbReference>
<name>A0ABN9FN94_9NEOB</name>
<evidence type="ECO:0000256" key="1">
    <source>
        <dbReference type="SAM" id="SignalP"/>
    </source>
</evidence>
<feature type="signal peptide" evidence="1">
    <location>
        <begin position="1"/>
        <end position="15"/>
    </location>
</feature>
<evidence type="ECO:0000313" key="3">
    <source>
        <dbReference type="Proteomes" id="UP001162483"/>
    </source>
</evidence>
<organism evidence="2 3">
    <name type="scientific">Staurois parvus</name>
    <dbReference type="NCBI Taxonomy" id="386267"/>
    <lineage>
        <taxon>Eukaryota</taxon>
        <taxon>Metazoa</taxon>
        <taxon>Chordata</taxon>
        <taxon>Craniata</taxon>
        <taxon>Vertebrata</taxon>
        <taxon>Euteleostomi</taxon>
        <taxon>Amphibia</taxon>
        <taxon>Batrachia</taxon>
        <taxon>Anura</taxon>
        <taxon>Neobatrachia</taxon>
        <taxon>Ranoidea</taxon>
        <taxon>Ranidae</taxon>
        <taxon>Staurois</taxon>
    </lineage>
</organism>
<comment type="caution">
    <text evidence="2">The sequence shown here is derived from an EMBL/GenBank/DDBJ whole genome shotgun (WGS) entry which is preliminary data.</text>
</comment>
<keyword evidence="1" id="KW-0732">Signal</keyword>
<protein>
    <submittedName>
        <fullName evidence="2">Uncharacterized protein</fullName>
    </submittedName>
</protein>
<proteinExistence type="predicted"/>
<accession>A0ABN9FN94</accession>
<sequence>MKAAAIFLLVALSCCFDIPAASKGKHTYPAPELISRDCIKELLKSSLPDTLLRLQEMLCCFSQAKKTNNAELYRKFLLQFHQLLIDTGCTGDQVLKIEDCLEKVGDQLGDACHKIVLQILTCVEELEITEKVLNTLCKLAGKVLLKLSEALKGLDLPDLTNQLGIGGKGKGKGKGGLLGILN</sequence>
<feature type="chain" id="PRO_5047356345" evidence="1">
    <location>
        <begin position="16"/>
        <end position="182"/>
    </location>
</feature>
<evidence type="ECO:0000313" key="2">
    <source>
        <dbReference type="EMBL" id="CAI9598322.1"/>
    </source>
</evidence>
<dbReference type="EMBL" id="CATNWA010017142">
    <property type="protein sequence ID" value="CAI9598322.1"/>
    <property type="molecule type" value="Genomic_DNA"/>
</dbReference>
<reference evidence="2" key="1">
    <citation type="submission" date="2023-05" db="EMBL/GenBank/DDBJ databases">
        <authorList>
            <person name="Stuckert A."/>
        </authorList>
    </citation>
    <scope>NUCLEOTIDE SEQUENCE</scope>
</reference>
<keyword evidence="3" id="KW-1185">Reference proteome</keyword>
<gene>
    <name evidence="2" type="ORF">SPARVUS_LOCUS12385502</name>
</gene>